<name>A0A137P0C5_CONC2</name>
<accession>A0A137P0C5</accession>
<reference evidence="2 3" key="1">
    <citation type="journal article" date="2015" name="Genome Biol. Evol.">
        <title>Phylogenomic analyses indicate that early fungi evolved digesting cell walls of algal ancestors of land plants.</title>
        <authorList>
            <person name="Chang Y."/>
            <person name="Wang S."/>
            <person name="Sekimoto S."/>
            <person name="Aerts A.L."/>
            <person name="Choi C."/>
            <person name="Clum A."/>
            <person name="LaButti K.M."/>
            <person name="Lindquist E.A."/>
            <person name="Yee Ngan C."/>
            <person name="Ohm R.A."/>
            <person name="Salamov A.A."/>
            <person name="Grigoriev I.V."/>
            <person name="Spatafora J.W."/>
            <person name="Berbee M.L."/>
        </authorList>
    </citation>
    <scope>NUCLEOTIDE SEQUENCE [LARGE SCALE GENOMIC DNA]</scope>
    <source>
        <strain evidence="2 3">NRRL 28638</strain>
    </source>
</reference>
<sequence>MALEHRELYTPPSFLYATYGFAGLVLSTILILGVLAVFKREKKLQPEKTPLISEKPKFIENIADVSINIEAQYNSNFINSPASIYIPPETDFEDISILEAWPDDLDNTEPPRYSLPTSIIDNYEEIKI</sequence>
<feature type="transmembrane region" description="Helical" evidence="1">
    <location>
        <begin position="16"/>
        <end position="38"/>
    </location>
</feature>
<keyword evidence="1" id="KW-0472">Membrane</keyword>
<keyword evidence="1" id="KW-0812">Transmembrane</keyword>
<keyword evidence="1" id="KW-1133">Transmembrane helix</keyword>
<dbReference type="Proteomes" id="UP000070444">
    <property type="component" value="Unassembled WGS sequence"/>
</dbReference>
<keyword evidence="3" id="KW-1185">Reference proteome</keyword>
<dbReference type="EMBL" id="KQ964576">
    <property type="protein sequence ID" value="KXN68432.1"/>
    <property type="molecule type" value="Genomic_DNA"/>
</dbReference>
<evidence type="ECO:0000313" key="2">
    <source>
        <dbReference type="EMBL" id="KXN68432.1"/>
    </source>
</evidence>
<protein>
    <submittedName>
        <fullName evidence="2">Uncharacterized protein</fullName>
    </submittedName>
</protein>
<dbReference type="AlphaFoldDB" id="A0A137P0C5"/>
<evidence type="ECO:0000313" key="3">
    <source>
        <dbReference type="Proteomes" id="UP000070444"/>
    </source>
</evidence>
<organism evidence="2 3">
    <name type="scientific">Conidiobolus coronatus (strain ATCC 28846 / CBS 209.66 / NRRL 28638)</name>
    <name type="common">Delacroixia coronata</name>
    <dbReference type="NCBI Taxonomy" id="796925"/>
    <lineage>
        <taxon>Eukaryota</taxon>
        <taxon>Fungi</taxon>
        <taxon>Fungi incertae sedis</taxon>
        <taxon>Zoopagomycota</taxon>
        <taxon>Entomophthoromycotina</taxon>
        <taxon>Entomophthoromycetes</taxon>
        <taxon>Entomophthorales</taxon>
        <taxon>Ancylistaceae</taxon>
        <taxon>Conidiobolus</taxon>
    </lineage>
</organism>
<proteinExistence type="predicted"/>
<gene>
    <name evidence="2" type="ORF">CONCODRAFT_9323</name>
</gene>
<evidence type="ECO:0000256" key="1">
    <source>
        <dbReference type="SAM" id="Phobius"/>
    </source>
</evidence>